<feature type="coiled-coil region" evidence="1">
    <location>
        <begin position="179"/>
        <end position="206"/>
    </location>
</feature>
<dbReference type="EMBL" id="CAJEWN010001398">
    <property type="protein sequence ID" value="CAD2197147.1"/>
    <property type="molecule type" value="Genomic_DNA"/>
</dbReference>
<reference evidence="3 5" key="1">
    <citation type="submission" date="2020-08" db="EMBL/GenBank/DDBJ databases">
        <authorList>
            <person name="Koutsovoulos G."/>
            <person name="Danchin GJ E."/>
        </authorList>
    </citation>
    <scope>NUCLEOTIDE SEQUENCE [LARGE SCALE GENOMIC DNA]</scope>
</reference>
<organism evidence="3 5">
    <name type="scientific">Meloidogyne enterolobii</name>
    <name type="common">Root-knot nematode worm</name>
    <name type="synonym">Meloidogyne mayaguensis</name>
    <dbReference type="NCBI Taxonomy" id="390850"/>
    <lineage>
        <taxon>Eukaryota</taxon>
        <taxon>Metazoa</taxon>
        <taxon>Ecdysozoa</taxon>
        <taxon>Nematoda</taxon>
        <taxon>Chromadorea</taxon>
        <taxon>Rhabditida</taxon>
        <taxon>Tylenchina</taxon>
        <taxon>Tylenchomorpha</taxon>
        <taxon>Tylenchoidea</taxon>
        <taxon>Meloidogynidae</taxon>
        <taxon>Meloidogyninae</taxon>
        <taxon>Meloidogyne</taxon>
    </lineage>
</organism>
<evidence type="ECO:0000313" key="3">
    <source>
        <dbReference type="EMBL" id="CAD2164268.1"/>
    </source>
</evidence>
<protein>
    <submittedName>
        <fullName evidence="3">Uncharacterized protein</fullName>
    </submittedName>
</protein>
<dbReference type="EMBL" id="CAJEWN010000102">
    <property type="protein sequence ID" value="CAD2164268.1"/>
    <property type="molecule type" value="Genomic_DNA"/>
</dbReference>
<dbReference type="Proteomes" id="UP000580250">
    <property type="component" value="Unassembled WGS sequence"/>
</dbReference>
<accession>A0A6V7US40</accession>
<proteinExistence type="predicted"/>
<feature type="region of interest" description="Disordered" evidence="2">
    <location>
        <begin position="117"/>
        <end position="143"/>
    </location>
</feature>
<evidence type="ECO:0000256" key="1">
    <source>
        <dbReference type="SAM" id="Coils"/>
    </source>
</evidence>
<comment type="caution">
    <text evidence="3">The sequence shown here is derived from an EMBL/GenBank/DDBJ whole genome shotgun (WGS) entry which is preliminary data.</text>
</comment>
<sequence length="212" mass="23678">MNTTASINMNTTANNLSKLILPEVEININLNGITISSERLSPSRFIAFDQGGKCRECKSTEVEVDFIVTKDGVNVDCTRISGTRFVPFDKVHNLPGVCYFRVKNKGRVTNIPCISIPVGAPPPPPTEQTTQKQKTETKTKTNNQNEKLTKRIKIGNNEDKENDLVNEFFDSLDAATTGIPSQIDKMKNLKKQAKMEEEEEMAAIESLYNIPR</sequence>
<gene>
    <name evidence="3" type="ORF">MENT_LOCUS16484</name>
    <name evidence="4" type="ORF">MENT_LOCUS50367</name>
</gene>
<evidence type="ECO:0000256" key="2">
    <source>
        <dbReference type="SAM" id="MobiDB-lite"/>
    </source>
</evidence>
<dbReference type="AlphaFoldDB" id="A0A6V7US40"/>
<evidence type="ECO:0000313" key="5">
    <source>
        <dbReference type="Proteomes" id="UP000580250"/>
    </source>
</evidence>
<keyword evidence="1" id="KW-0175">Coiled coil</keyword>
<name>A0A6V7US40_MELEN</name>
<evidence type="ECO:0000313" key="4">
    <source>
        <dbReference type="EMBL" id="CAD2197147.1"/>
    </source>
</evidence>